<evidence type="ECO:0000313" key="2">
    <source>
        <dbReference type="Proteomes" id="UP001153069"/>
    </source>
</evidence>
<dbReference type="Proteomes" id="UP001153069">
    <property type="component" value="Unassembled WGS sequence"/>
</dbReference>
<comment type="caution">
    <text evidence="1">The sequence shown here is derived from an EMBL/GenBank/DDBJ whole genome shotgun (WGS) entry which is preliminary data.</text>
</comment>
<gene>
    <name evidence="1" type="ORF">SEMRO_1174_G249010.1</name>
</gene>
<reference evidence="1" key="1">
    <citation type="submission" date="2020-06" db="EMBL/GenBank/DDBJ databases">
        <authorList>
            <consortium name="Plant Systems Biology data submission"/>
        </authorList>
    </citation>
    <scope>NUCLEOTIDE SEQUENCE</scope>
    <source>
        <strain evidence="1">D6</strain>
    </source>
</reference>
<sequence>MAMVNTPDVRQIISELASVATEYYKTKESSCYVFITSLKDLAFFTSNGRAAITWTPEHPNEQTAEVILQQYRRGRPAEDLIPLLISSAGFHFRSMVFAARVIGEFDSPTVQSIVGKVYDRWKQRVSDSTTKRIKEFIVSECKRGVSATREVIDEVEEFLDHTGAVPPLLVCGAFGLVKKIYRDHHEVDVNAPLYRMFNCEYMHTPLEQFGESYDLFRVTEELLVLKRDVQIHVVPDGTKKSTAWFRGLKYPDNLTISTDSLFKTEGKSKIYELTQAGISPSKEKYYSPGKTNHPYVDRVFVTKNTDGRECFVLLQDMVNNDVPKAVHGLNKAGKLLKEQHREMEVLYILNVIGAGPNTTSQQNLNFTYVLIGENELGAFYSAHFAPVARFIRKRNLMGEQKRREQATPA</sequence>
<keyword evidence="2" id="KW-1185">Reference proteome</keyword>
<organism evidence="1 2">
    <name type="scientific">Seminavis robusta</name>
    <dbReference type="NCBI Taxonomy" id="568900"/>
    <lineage>
        <taxon>Eukaryota</taxon>
        <taxon>Sar</taxon>
        <taxon>Stramenopiles</taxon>
        <taxon>Ochrophyta</taxon>
        <taxon>Bacillariophyta</taxon>
        <taxon>Bacillariophyceae</taxon>
        <taxon>Bacillariophycidae</taxon>
        <taxon>Naviculales</taxon>
        <taxon>Naviculaceae</taxon>
        <taxon>Seminavis</taxon>
    </lineage>
</organism>
<accession>A0A9N8HN26</accession>
<protein>
    <submittedName>
        <fullName evidence="1">Uncharacterized protein</fullName>
    </submittedName>
</protein>
<name>A0A9N8HN26_9STRA</name>
<dbReference type="EMBL" id="CAICTM010001172">
    <property type="protein sequence ID" value="CAB9521198.1"/>
    <property type="molecule type" value="Genomic_DNA"/>
</dbReference>
<proteinExistence type="predicted"/>
<evidence type="ECO:0000313" key="1">
    <source>
        <dbReference type="EMBL" id="CAB9521198.1"/>
    </source>
</evidence>
<dbReference type="AlphaFoldDB" id="A0A9N8HN26"/>